<dbReference type="GO" id="GO:0005886">
    <property type="term" value="C:plasma membrane"/>
    <property type="evidence" value="ECO:0007669"/>
    <property type="project" value="UniProtKB-SubCell"/>
</dbReference>
<evidence type="ECO:0000313" key="12">
    <source>
        <dbReference type="EMBL" id="SHK73281.1"/>
    </source>
</evidence>
<name>A0A1M6UVW7_9FIRM</name>
<dbReference type="PROSITE" id="PS50928">
    <property type="entry name" value="ABC_TM1"/>
    <property type="match status" value="1"/>
</dbReference>
<dbReference type="AlphaFoldDB" id="A0A1M6UVW7"/>
<keyword evidence="7 10" id="KW-1133">Transmembrane helix</keyword>
<dbReference type="STRING" id="1121322.SAMN02745136_03206"/>
<keyword evidence="5" id="KW-0571">Peptide transport</keyword>
<evidence type="ECO:0000256" key="10">
    <source>
        <dbReference type="RuleBase" id="RU363032"/>
    </source>
</evidence>
<dbReference type="SUPFAM" id="SSF161098">
    <property type="entry name" value="MetI-like"/>
    <property type="match status" value="1"/>
</dbReference>
<evidence type="ECO:0000256" key="9">
    <source>
        <dbReference type="ARBA" id="ARBA00024202"/>
    </source>
</evidence>
<dbReference type="Proteomes" id="UP000184386">
    <property type="component" value="Unassembled WGS sequence"/>
</dbReference>
<evidence type="ECO:0000256" key="3">
    <source>
        <dbReference type="ARBA" id="ARBA00022475"/>
    </source>
</evidence>
<accession>A0A1M6UVW7</accession>
<keyword evidence="4 10" id="KW-0812">Transmembrane</keyword>
<evidence type="ECO:0000256" key="5">
    <source>
        <dbReference type="ARBA" id="ARBA00022856"/>
    </source>
</evidence>
<dbReference type="Pfam" id="PF12911">
    <property type="entry name" value="OppC_N"/>
    <property type="match status" value="1"/>
</dbReference>
<sequence>MPELTPGKFEIIGYKKEDINKITRPAISYWQDAWRRLKKNPIAMVSIAVLIVMVIMVIAGPMIRGYDYVTMNVAQKNLTPSSKYWFGTDNLGRDLFSRIWAGARASIMIAIVATALKLVFGTLYGALMAHFGGWADEVLMRIIEVINSIPSLLITILIMMVLGNSLFSLLVALSITAWCNTARQVRGMIKQLRESEYVYAAEVLGAKPVRIIFKHYIPNMLGILILDASTAIPGFIFTEAGLSFLGIGLKSPAISLGVLISMGQQSMDFYPYQLFFPCLLLCIIVMAFNLLGDGLRDALDPKLRQ</sequence>
<dbReference type="GO" id="GO:0055085">
    <property type="term" value="P:transmembrane transport"/>
    <property type="evidence" value="ECO:0007669"/>
    <property type="project" value="InterPro"/>
</dbReference>
<feature type="transmembrane region" description="Helical" evidence="10">
    <location>
        <begin position="107"/>
        <end position="132"/>
    </location>
</feature>
<protein>
    <submittedName>
        <fullName evidence="12">Oligopeptide transport system permease protein</fullName>
    </submittedName>
</protein>
<dbReference type="InterPro" id="IPR025966">
    <property type="entry name" value="OppC_N"/>
</dbReference>
<proteinExistence type="inferred from homology"/>
<feature type="transmembrane region" description="Helical" evidence="10">
    <location>
        <begin position="216"/>
        <end position="236"/>
    </location>
</feature>
<evidence type="ECO:0000313" key="13">
    <source>
        <dbReference type="Proteomes" id="UP000184386"/>
    </source>
</evidence>
<dbReference type="Gene3D" id="1.10.3720.10">
    <property type="entry name" value="MetI-like"/>
    <property type="match status" value="1"/>
</dbReference>
<dbReference type="Pfam" id="PF00528">
    <property type="entry name" value="BPD_transp_1"/>
    <property type="match status" value="1"/>
</dbReference>
<organism evidence="12 13">
    <name type="scientific">Anaerocolumna jejuensis DSM 15929</name>
    <dbReference type="NCBI Taxonomy" id="1121322"/>
    <lineage>
        <taxon>Bacteria</taxon>
        <taxon>Bacillati</taxon>
        <taxon>Bacillota</taxon>
        <taxon>Clostridia</taxon>
        <taxon>Lachnospirales</taxon>
        <taxon>Lachnospiraceae</taxon>
        <taxon>Anaerocolumna</taxon>
    </lineage>
</organism>
<dbReference type="PANTHER" id="PTHR43386">
    <property type="entry name" value="OLIGOPEPTIDE TRANSPORT SYSTEM PERMEASE PROTEIN APPC"/>
    <property type="match status" value="1"/>
</dbReference>
<dbReference type="EMBL" id="FRAC01000016">
    <property type="protein sequence ID" value="SHK73281.1"/>
    <property type="molecule type" value="Genomic_DNA"/>
</dbReference>
<feature type="transmembrane region" description="Helical" evidence="10">
    <location>
        <begin position="274"/>
        <end position="292"/>
    </location>
</feature>
<dbReference type="InterPro" id="IPR050366">
    <property type="entry name" value="BP-dependent_transpt_permease"/>
</dbReference>
<evidence type="ECO:0000256" key="8">
    <source>
        <dbReference type="ARBA" id="ARBA00023136"/>
    </source>
</evidence>
<feature type="transmembrane region" description="Helical" evidence="10">
    <location>
        <begin position="152"/>
        <end position="179"/>
    </location>
</feature>
<dbReference type="GO" id="GO:0015031">
    <property type="term" value="P:protein transport"/>
    <property type="evidence" value="ECO:0007669"/>
    <property type="project" value="UniProtKB-KW"/>
</dbReference>
<feature type="transmembrane region" description="Helical" evidence="10">
    <location>
        <begin position="42"/>
        <end position="63"/>
    </location>
</feature>
<dbReference type="CDD" id="cd06261">
    <property type="entry name" value="TM_PBP2"/>
    <property type="match status" value="1"/>
</dbReference>
<comment type="subcellular location">
    <subcellularLocation>
        <location evidence="1 10">Cell membrane</location>
        <topology evidence="1 10">Multi-pass membrane protein</topology>
    </subcellularLocation>
</comment>
<keyword evidence="13" id="KW-1185">Reference proteome</keyword>
<evidence type="ECO:0000256" key="4">
    <source>
        <dbReference type="ARBA" id="ARBA00022692"/>
    </source>
</evidence>
<dbReference type="PANTHER" id="PTHR43386:SF24">
    <property type="entry name" value="OLIGOPEPTIDE TRANSPORT SYSTEM PERMEASE PROTEIN AMID"/>
    <property type="match status" value="1"/>
</dbReference>
<dbReference type="InterPro" id="IPR035906">
    <property type="entry name" value="MetI-like_sf"/>
</dbReference>
<feature type="domain" description="ABC transmembrane type-1" evidence="11">
    <location>
        <begin position="103"/>
        <end position="292"/>
    </location>
</feature>
<comment type="similarity">
    <text evidence="9">Belongs to the binding-protein-dependent transport system permease family. OppBC subfamily.</text>
</comment>
<gene>
    <name evidence="12" type="ORF">SAMN02745136_03206</name>
</gene>
<evidence type="ECO:0000256" key="7">
    <source>
        <dbReference type="ARBA" id="ARBA00022989"/>
    </source>
</evidence>
<keyword evidence="6" id="KW-0653">Protein transport</keyword>
<keyword evidence="8 10" id="KW-0472">Membrane</keyword>
<dbReference type="OrthoDB" id="9797852at2"/>
<evidence type="ECO:0000259" key="11">
    <source>
        <dbReference type="PROSITE" id="PS50928"/>
    </source>
</evidence>
<evidence type="ECO:0000256" key="1">
    <source>
        <dbReference type="ARBA" id="ARBA00004651"/>
    </source>
</evidence>
<dbReference type="InterPro" id="IPR000515">
    <property type="entry name" value="MetI-like"/>
</dbReference>
<dbReference type="GO" id="GO:0015833">
    <property type="term" value="P:peptide transport"/>
    <property type="evidence" value="ECO:0007669"/>
    <property type="project" value="UniProtKB-KW"/>
</dbReference>
<evidence type="ECO:0000256" key="6">
    <source>
        <dbReference type="ARBA" id="ARBA00022927"/>
    </source>
</evidence>
<keyword evidence="2 10" id="KW-0813">Transport</keyword>
<evidence type="ECO:0000256" key="2">
    <source>
        <dbReference type="ARBA" id="ARBA00022448"/>
    </source>
</evidence>
<dbReference type="RefSeq" id="WP_073277728.1">
    <property type="nucleotide sequence ID" value="NZ_FRAC01000016.1"/>
</dbReference>
<reference evidence="12 13" key="1">
    <citation type="submission" date="2016-11" db="EMBL/GenBank/DDBJ databases">
        <authorList>
            <person name="Jaros S."/>
            <person name="Januszkiewicz K."/>
            <person name="Wedrychowicz H."/>
        </authorList>
    </citation>
    <scope>NUCLEOTIDE SEQUENCE [LARGE SCALE GENOMIC DNA]</scope>
    <source>
        <strain evidence="12 13">DSM 15929</strain>
    </source>
</reference>
<keyword evidence="3" id="KW-1003">Cell membrane</keyword>